<gene>
    <name evidence="3" type="ORF">X929_08955</name>
</gene>
<reference evidence="3 4" key="1">
    <citation type="submission" date="2013-12" db="EMBL/GenBank/DDBJ databases">
        <title>Comparative genomics of Petrotoga isolates.</title>
        <authorList>
            <person name="Nesbo C.L."/>
            <person name="Charchuk R."/>
            <person name="Chow K."/>
        </authorList>
    </citation>
    <scope>NUCLEOTIDE SEQUENCE [LARGE SCALE GENOMIC DNA]</scope>
    <source>
        <strain evidence="3 4">DSM 13574</strain>
    </source>
</reference>
<keyword evidence="2" id="KW-0472">Membrane</keyword>
<name>A0A2K1NX85_9BACT</name>
<comment type="caution">
    <text evidence="3">The sequence shown here is derived from an EMBL/GenBank/DDBJ whole genome shotgun (WGS) entry which is preliminary data.</text>
</comment>
<dbReference type="OrthoDB" id="44885at2"/>
<evidence type="ECO:0000313" key="3">
    <source>
        <dbReference type="EMBL" id="PNR95148.1"/>
    </source>
</evidence>
<protein>
    <recommendedName>
        <fullName evidence="5">Magnesium transporter MgtE intracellular domain-containing protein</fullName>
    </recommendedName>
</protein>
<keyword evidence="2" id="KW-1133">Transmembrane helix</keyword>
<sequence length="225" mass="26108">MQKKQEENPKPKKRSGKKFLRIILISLIVAIFLLGVGYIYFEYNRLSYLNLNLQNSWRSYMAYLIDFIPGLRNLSNYEYLEISDPFYLQKELLDSKLKAIQDEREKLIAEQNELQKLLDQISQESANLMAQREELEKLNQEYQQKIDQYNDYNARINTLANWLARSTPQQIANALSREEVSVELLVDALATLESKSAAEILQALALVNPQKAAEVIAKMGEKRSE</sequence>
<proteinExistence type="predicted"/>
<accession>A0A2K1NX85</accession>
<evidence type="ECO:0008006" key="5">
    <source>
        <dbReference type="Google" id="ProtNLM"/>
    </source>
</evidence>
<dbReference type="RefSeq" id="WP_012207961.1">
    <property type="nucleotide sequence ID" value="NZ_AZRL01000022.1"/>
</dbReference>
<dbReference type="AlphaFoldDB" id="A0A2K1NX85"/>
<organism evidence="3 4">
    <name type="scientific">Petrotoga olearia DSM 13574</name>
    <dbReference type="NCBI Taxonomy" id="1122955"/>
    <lineage>
        <taxon>Bacteria</taxon>
        <taxon>Thermotogati</taxon>
        <taxon>Thermotogota</taxon>
        <taxon>Thermotogae</taxon>
        <taxon>Petrotogales</taxon>
        <taxon>Petrotogaceae</taxon>
        <taxon>Petrotoga</taxon>
    </lineage>
</organism>
<evidence type="ECO:0000313" key="4">
    <source>
        <dbReference type="Proteomes" id="UP000236434"/>
    </source>
</evidence>
<evidence type="ECO:0000256" key="1">
    <source>
        <dbReference type="SAM" id="Coils"/>
    </source>
</evidence>
<keyword evidence="2" id="KW-0812">Transmembrane</keyword>
<evidence type="ECO:0000256" key="2">
    <source>
        <dbReference type="SAM" id="Phobius"/>
    </source>
</evidence>
<feature type="transmembrane region" description="Helical" evidence="2">
    <location>
        <begin position="20"/>
        <end position="41"/>
    </location>
</feature>
<keyword evidence="1" id="KW-0175">Coiled coil</keyword>
<feature type="coiled-coil region" evidence="1">
    <location>
        <begin position="90"/>
        <end position="155"/>
    </location>
</feature>
<dbReference type="Proteomes" id="UP000236434">
    <property type="component" value="Unassembled WGS sequence"/>
</dbReference>
<dbReference type="EMBL" id="AZRL01000022">
    <property type="protein sequence ID" value="PNR95148.1"/>
    <property type="molecule type" value="Genomic_DNA"/>
</dbReference>